<dbReference type="AlphaFoldDB" id="A0A7W3PKW1"/>
<dbReference type="Proteomes" id="UP000526083">
    <property type="component" value="Unassembled WGS sequence"/>
</dbReference>
<proteinExistence type="predicted"/>
<feature type="compositionally biased region" description="Basic and acidic residues" evidence="1">
    <location>
        <begin position="86"/>
        <end position="96"/>
    </location>
</feature>
<sequence length="202" mass="23015">MANSARDEPAKRPKLTEVVEEGLYIAAAATRLLLKNRILVEVIAGGEDFEIEHFKPQAREALISLAVEAETDADRTHREKKLASRRFSDSDGTHDYRSRDVRNLRRRRRQSLKIAKALRERADDDAELAELVEAAREAAWAEVSRNIDSTLRIEAARPDLEPDYGKMRAARMQSLRLVDLPRLSARKRHMESARQSEASEES</sequence>
<dbReference type="RefSeq" id="WP_167044035.1">
    <property type="nucleotide sequence ID" value="NZ_JAAOZB010000001.1"/>
</dbReference>
<name>A0A7W3PKW1_9MICO</name>
<evidence type="ECO:0008006" key="4">
    <source>
        <dbReference type="Google" id="ProtNLM"/>
    </source>
</evidence>
<feature type="region of interest" description="Disordered" evidence="1">
    <location>
        <begin position="76"/>
        <end position="96"/>
    </location>
</feature>
<organism evidence="2 3">
    <name type="scientific">Microbacterium halimionae</name>
    <dbReference type="NCBI Taxonomy" id="1526413"/>
    <lineage>
        <taxon>Bacteria</taxon>
        <taxon>Bacillati</taxon>
        <taxon>Actinomycetota</taxon>
        <taxon>Actinomycetes</taxon>
        <taxon>Micrococcales</taxon>
        <taxon>Microbacteriaceae</taxon>
        <taxon>Microbacterium</taxon>
    </lineage>
</organism>
<keyword evidence="3" id="KW-1185">Reference proteome</keyword>
<comment type="caution">
    <text evidence="2">The sequence shown here is derived from an EMBL/GenBank/DDBJ whole genome shotgun (WGS) entry which is preliminary data.</text>
</comment>
<dbReference type="EMBL" id="JACGWY010000001">
    <property type="protein sequence ID" value="MBA8815249.1"/>
    <property type="molecule type" value="Genomic_DNA"/>
</dbReference>
<reference evidence="2 3" key="1">
    <citation type="submission" date="2020-07" db="EMBL/GenBank/DDBJ databases">
        <title>Sequencing the genomes of 1000 actinobacteria strains.</title>
        <authorList>
            <person name="Klenk H.-P."/>
        </authorList>
    </citation>
    <scope>NUCLEOTIDE SEQUENCE [LARGE SCALE GENOMIC DNA]</scope>
    <source>
        <strain evidence="2 3">DSM 27576</strain>
    </source>
</reference>
<gene>
    <name evidence="2" type="ORF">FHX48_000301</name>
</gene>
<feature type="region of interest" description="Disordered" evidence="1">
    <location>
        <begin position="183"/>
        <end position="202"/>
    </location>
</feature>
<evidence type="ECO:0000256" key="1">
    <source>
        <dbReference type="SAM" id="MobiDB-lite"/>
    </source>
</evidence>
<evidence type="ECO:0000313" key="3">
    <source>
        <dbReference type="Proteomes" id="UP000526083"/>
    </source>
</evidence>
<accession>A0A7W3PKW1</accession>
<protein>
    <recommendedName>
        <fullName evidence="4">Asparagine synthase</fullName>
    </recommendedName>
</protein>
<evidence type="ECO:0000313" key="2">
    <source>
        <dbReference type="EMBL" id="MBA8815249.1"/>
    </source>
</evidence>